<evidence type="ECO:0000256" key="1">
    <source>
        <dbReference type="SAM" id="MobiDB-lite"/>
    </source>
</evidence>
<gene>
    <name evidence="2" type="ORF">HZH68_000012</name>
</gene>
<protein>
    <submittedName>
        <fullName evidence="2">Uncharacterized protein</fullName>
    </submittedName>
</protein>
<sequence length="142" mass="15937">MGEQKGNDLTRPASNSEPLLWPMQASRRPTTRTSLTSTSTRSWLGTTPQTGHKQGGGQFLAAAAASRVYVDALSRLARQAQLGTWGGSKDVGSQVEAILHKQCGERTMWNFNFLRRATRRYLIREESSTLLEQMRKSRPRRC</sequence>
<dbReference type="Proteomes" id="UP000617340">
    <property type="component" value="Unassembled WGS sequence"/>
</dbReference>
<proteinExistence type="predicted"/>
<organism evidence="2 3">
    <name type="scientific">Vespula germanica</name>
    <name type="common">German yellow jacket</name>
    <name type="synonym">Paravespula germanica</name>
    <dbReference type="NCBI Taxonomy" id="30212"/>
    <lineage>
        <taxon>Eukaryota</taxon>
        <taxon>Metazoa</taxon>
        <taxon>Ecdysozoa</taxon>
        <taxon>Arthropoda</taxon>
        <taxon>Hexapoda</taxon>
        <taxon>Insecta</taxon>
        <taxon>Pterygota</taxon>
        <taxon>Neoptera</taxon>
        <taxon>Endopterygota</taxon>
        <taxon>Hymenoptera</taxon>
        <taxon>Apocrita</taxon>
        <taxon>Aculeata</taxon>
        <taxon>Vespoidea</taxon>
        <taxon>Vespidae</taxon>
        <taxon>Vespinae</taxon>
        <taxon>Vespula</taxon>
    </lineage>
</organism>
<feature type="compositionally biased region" description="Low complexity" evidence="1">
    <location>
        <begin position="26"/>
        <end position="47"/>
    </location>
</feature>
<reference evidence="2" key="1">
    <citation type="journal article" date="2020" name="G3 (Bethesda)">
        <title>High-Quality Assemblies for Three Invasive Social Wasps from the &lt;i&gt;Vespula&lt;/i&gt; Genus.</title>
        <authorList>
            <person name="Harrop T.W.R."/>
            <person name="Guhlin J."/>
            <person name="McLaughlin G.M."/>
            <person name="Permina E."/>
            <person name="Stockwell P."/>
            <person name="Gilligan J."/>
            <person name="Le Lec M.F."/>
            <person name="Gruber M.A.M."/>
            <person name="Quinn O."/>
            <person name="Lovegrove M."/>
            <person name="Duncan E.J."/>
            <person name="Remnant E.J."/>
            <person name="Van Eeckhoven J."/>
            <person name="Graham B."/>
            <person name="Knapp R.A."/>
            <person name="Langford K.W."/>
            <person name="Kronenberg Z."/>
            <person name="Press M.O."/>
            <person name="Eacker S.M."/>
            <person name="Wilson-Rankin E.E."/>
            <person name="Purcell J."/>
            <person name="Lester P.J."/>
            <person name="Dearden P.K."/>
        </authorList>
    </citation>
    <scope>NUCLEOTIDE SEQUENCE</scope>
    <source>
        <strain evidence="2">Linc-1</strain>
    </source>
</reference>
<accession>A0A834NSS9</accession>
<feature type="region of interest" description="Disordered" evidence="1">
    <location>
        <begin position="1"/>
        <end position="55"/>
    </location>
</feature>
<evidence type="ECO:0000313" key="3">
    <source>
        <dbReference type="Proteomes" id="UP000617340"/>
    </source>
</evidence>
<name>A0A834NSS9_VESGE</name>
<dbReference type="AlphaFoldDB" id="A0A834NSS9"/>
<keyword evidence="3" id="KW-1185">Reference proteome</keyword>
<dbReference type="EMBL" id="JACSDZ010000001">
    <property type="protein sequence ID" value="KAF7417359.1"/>
    <property type="molecule type" value="Genomic_DNA"/>
</dbReference>
<evidence type="ECO:0000313" key="2">
    <source>
        <dbReference type="EMBL" id="KAF7417359.1"/>
    </source>
</evidence>
<comment type="caution">
    <text evidence="2">The sequence shown here is derived from an EMBL/GenBank/DDBJ whole genome shotgun (WGS) entry which is preliminary data.</text>
</comment>